<dbReference type="RefSeq" id="WP_004436491.1">
    <property type="nucleotide sequence ID" value="NZ_AFEU01000003.1"/>
</dbReference>
<protein>
    <submittedName>
        <fullName evidence="2">PGAP1 family protein</fullName>
    </submittedName>
</protein>
<dbReference type="STRING" id="997296.PB1_11639"/>
<dbReference type="OrthoDB" id="9780269at2"/>
<evidence type="ECO:0000313" key="2">
    <source>
        <dbReference type="EMBL" id="EIJ78210.1"/>
    </source>
</evidence>
<proteinExistence type="predicted"/>
<dbReference type="InterPro" id="IPR022742">
    <property type="entry name" value="Hydrolase_4"/>
</dbReference>
<dbReference type="AlphaFoldDB" id="I3DVD9"/>
<dbReference type="Proteomes" id="UP000010523">
    <property type="component" value="Unassembled WGS sequence"/>
</dbReference>
<dbReference type="EMBL" id="AFEU01000003">
    <property type="protein sequence ID" value="EIJ78210.1"/>
    <property type="molecule type" value="Genomic_DNA"/>
</dbReference>
<dbReference type="SUPFAM" id="SSF53474">
    <property type="entry name" value="alpha/beta-Hydrolases"/>
    <property type="match status" value="1"/>
</dbReference>
<comment type="caution">
    <text evidence="2">The sequence shown here is derived from an EMBL/GenBank/DDBJ whole genome shotgun (WGS) entry which is preliminary data.</text>
</comment>
<dbReference type="GO" id="GO:0052689">
    <property type="term" value="F:carboxylic ester hydrolase activity"/>
    <property type="evidence" value="ECO:0007669"/>
    <property type="project" value="TreeGrafter"/>
</dbReference>
<dbReference type="InterPro" id="IPR029058">
    <property type="entry name" value="AB_hydrolase_fold"/>
</dbReference>
<evidence type="ECO:0000313" key="3">
    <source>
        <dbReference type="Proteomes" id="UP000010523"/>
    </source>
</evidence>
<keyword evidence="3" id="KW-1185">Reference proteome</keyword>
<accession>I3DVD9</accession>
<dbReference type="Gene3D" id="3.40.50.1820">
    <property type="entry name" value="alpha/beta hydrolase"/>
    <property type="match status" value="1"/>
</dbReference>
<feature type="domain" description="Serine aminopeptidase S33" evidence="1">
    <location>
        <begin position="35"/>
        <end position="150"/>
    </location>
</feature>
<dbReference type="Pfam" id="PF12146">
    <property type="entry name" value="Hydrolase_4"/>
    <property type="match status" value="1"/>
</dbReference>
<organism evidence="2 3">
    <name type="scientific">Bacillus methanolicus PB1</name>
    <dbReference type="NCBI Taxonomy" id="997296"/>
    <lineage>
        <taxon>Bacteria</taxon>
        <taxon>Bacillati</taxon>
        <taxon>Bacillota</taxon>
        <taxon>Bacilli</taxon>
        <taxon>Bacillales</taxon>
        <taxon>Bacillaceae</taxon>
        <taxon>Bacillus</taxon>
    </lineage>
</organism>
<reference evidence="2 3" key="1">
    <citation type="journal article" date="2012" name="Appl. Environ. Microbiol.">
        <title>Genome Sequence of Thermotolerant Bacillus methanolicus: Features and Regulation Related to Methylotrophy and Production of L-Lysine and L-Glutamate from Methanol.</title>
        <authorList>
            <person name="Heggeset T.M."/>
            <person name="Krog A."/>
            <person name="Balzer S."/>
            <person name="Wentzel A."/>
            <person name="Ellingsen T.E."/>
            <person name="Brautaset T."/>
        </authorList>
    </citation>
    <scope>NUCLEOTIDE SEQUENCE [LARGE SCALE GENOMIC DNA]</scope>
    <source>
        <strain evidence="2 3">PB1</strain>
    </source>
</reference>
<evidence type="ECO:0000259" key="1">
    <source>
        <dbReference type="Pfam" id="PF12146"/>
    </source>
</evidence>
<dbReference type="PANTHER" id="PTHR43265:SF1">
    <property type="entry name" value="ESTERASE ESTD"/>
    <property type="match status" value="1"/>
</dbReference>
<name>I3DVD9_BACMT</name>
<dbReference type="PATRIC" id="fig|997296.3.peg.2449"/>
<dbReference type="PANTHER" id="PTHR43265">
    <property type="entry name" value="ESTERASE ESTD"/>
    <property type="match status" value="1"/>
</dbReference>
<sequence length="269" mass="30295">MGTYVKIPWKQHYLAATIDFPSKYERSNEEVVYPLVIICHGFTSSRIGVDRLFVKTAQELTLDGFVVVRFDYEGCGESSGVYGNSGLDELIEQTKAVIDFGIKLKNIDRKQIVLLGHSLGGATALLTAVEDSRVNKLILWSAVAHPYEDIRKIVGREKVANLKKVSAIDHLGYSLTSKFFHSLEKYHPLIAARNFSKDVLLIHGTNDKEIPAKYSADYEQVFLRRETGTCTRKEVIGANHTFSSGEYFQDLISKTREWITKSVNITVKT</sequence>
<gene>
    <name evidence="2" type="ORF">PB1_11639</name>
</gene>
<dbReference type="eggNOG" id="COG1073">
    <property type="taxonomic scope" value="Bacteria"/>
</dbReference>
<dbReference type="InterPro" id="IPR053145">
    <property type="entry name" value="AB_hydrolase_Est10"/>
</dbReference>